<evidence type="ECO:0000256" key="3">
    <source>
        <dbReference type="ARBA" id="ARBA00022989"/>
    </source>
</evidence>
<sequence>MILQLSLSVGLGLFNVTRFWQGIMYFMLAAFDYVQRHAIMFNYQCWITRFVYDTSMTVFAITMCSMAIERIIATIAVKRYEQKESTKFSVSIVLMQVNHNYEFSLICFQISFSCCYALQSAKDAQLVFILRFPTAKPLIEK</sequence>
<evidence type="ECO:0000313" key="7">
    <source>
        <dbReference type="Proteomes" id="UP000050794"/>
    </source>
</evidence>
<gene>
    <name evidence="6" type="ORF">TCNE_LOCUS6200</name>
</gene>
<keyword evidence="4 5" id="KW-0472">Membrane</keyword>
<keyword evidence="7" id="KW-1185">Reference proteome</keyword>
<dbReference type="AlphaFoldDB" id="A0A183UCI0"/>
<reference evidence="6 7" key="2">
    <citation type="submission" date="2018-11" db="EMBL/GenBank/DDBJ databases">
        <authorList>
            <consortium name="Pathogen Informatics"/>
        </authorList>
    </citation>
    <scope>NUCLEOTIDE SEQUENCE [LARGE SCALE GENOMIC DNA]</scope>
</reference>
<evidence type="ECO:0000256" key="1">
    <source>
        <dbReference type="ARBA" id="ARBA00004141"/>
    </source>
</evidence>
<evidence type="ECO:0000313" key="8">
    <source>
        <dbReference type="WBParaSite" id="TCNE_0000620001-mRNA-1"/>
    </source>
</evidence>
<dbReference type="InterPro" id="IPR019408">
    <property type="entry name" value="7TM_GPCR_serpentine_rcpt_Srab"/>
</dbReference>
<evidence type="ECO:0000256" key="4">
    <source>
        <dbReference type="ARBA" id="ARBA00023136"/>
    </source>
</evidence>
<dbReference type="GO" id="GO:0016020">
    <property type="term" value="C:membrane"/>
    <property type="evidence" value="ECO:0007669"/>
    <property type="project" value="UniProtKB-SubCell"/>
</dbReference>
<evidence type="ECO:0000256" key="5">
    <source>
        <dbReference type="SAM" id="Phobius"/>
    </source>
</evidence>
<dbReference type="Proteomes" id="UP000050794">
    <property type="component" value="Unassembled WGS sequence"/>
</dbReference>
<proteinExistence type="predicted"/>
<feature type="transmembrane region" description="Helical" evidence="5">
    <location>
        <begin position="56"/>
        <end position="77"/>
    </location>
</feature>
<organism evidence="7 8">
    <name type="scientific">Toxocara canis</name>
    <name type="common">Canine roundworm</name>
    <dbReference type="NCBI Taxonomy" id="6265"/>
    <lineage>
        <taxon>Eukaryota</taxon>
        <taxon>Metazoa</taxon>
        <taxon>Ecdysozoa</taxon>
        <taxon>Nematoda</taxon>
        <taxon>Chromadorea</taxon>
        <taxon>Rhabditida</taxon>
        <taxon>Spirurina</taxon>
        <taxon>Ascaridomorpha</taxon>
        <taxon>Ascaridoidea</taxon>
        <taxon>Toxocaridae</taxon>
        <taxon>Toxocara</taxon>
    </lineage>
</organism>
<reference evidence="8" key="1">
    <citation type="submission" date="2016-06" db="UniProtKB">
        <authorList>
            <consortium name="WormBaseParasite"/>
        </authorList>
    </citation>
    <scope>IDENTIFICATION</scope>
</reference>
<dbReference type="WBParaSite" id="TCNE_0000620001-mRNA-1">
    <property type="protein sequence ID" value="TCNE_0000620001-mRNA-1"/>
    <property type="gene ID" value="TCNE_0000620001"/>
</dbReference>
<comment type="subcellular location">
    <subcellularLocation>
        <location evidence="1">Membrane</location>
        <topology evidence="1">Multi-pass membrane protein</topology>
    </subcellularLocation>
</comment>
<dbReference type="Pfam" id="PF10292">
    <property type="entry name" value="7TM_GPCR_Srab"/>
    <property type="match status" value="1"/>
</dbReference>
<keyword evidence="3 5" id="KW-1133">Transmembrane helix</keyword>
<evidence type="ECO:0000313" key="6">
    <source>
        <dbReference type="EMBL" id="VDM37499.1"/>
    </source>
</evidence>
<name>A0A183UCI0_TOXCA</name>
<protein>
    <submittedName>
        <fullName evidence="8">G protein-coupled receptor</fullName>
    </submittedName>
</protein>
<dbReference type="EMBL" id="UYWY01019453">
    <property type="protein sequence ID" value="VDM37499.1"/>
    <property type="molecule type" value="Genomic_DNA"/>
</dbReference>
<accession>A0A183UCI0</accession>
<evidence type="ECO:0000256" key="2">
    <source>
        <dbReference type="ARBA" id="ARBA00022692"/>
    </source>
</evidence>
<keyword evidence="2 5" id="KW-0812">Transmembrane</keyword>